<feature type="compositionally biased region" description="Basic and acidic residues" evidence="1">
    <location>
        <begin position="410"/>
        <end position="426"/>
    </location>
</feature>
<feature type="compositionally biased region" description="Low complexity" evidence="1">
    <location>
        <begin position="205"/>
        <end position="214"/>
    </location>
</feature>
<dbReference type="AlphaFoldDB" id="A0A1E1MFV1"/>
<feature type="region of interest" description="Disordered" evidence="1">
    <location>
        <begin position="173"/>
        <end position="219"/>
    </location>
</feature>
<accession>A0A1E1MFV1</accession>
<reference evidence="3" key="1">
    <citation type="submission" date="2016-03" db="EMBL/GenBank/DDBJ databases">
        <authorList>
            <person name="Guldener U."/>
        </authorList>
    </citation>
    <scope>NUCLEOTIDE SEQUENCE [LARGE SCALE GENOMIC DNA]</scope>
</reference>
<evidence type="ECO:0000313" key="3">
    <source>
        <dbReference type="Proteomes" id="UP000177625"/>
    </source>
</evidence>
<dbReference type="Proteomes" id="UP000177625">
    <property type="component" value="Unassembled WGS sequence"/>
</dbReference>
<organism evidence="2 3">
    <name type="scientific">Rhynchosporium secalis</name>
    <name type="common">Barley scald fungus</name>
    <dbReference type="NCBI Taxonomy" id="38038"/>
    <lineage>
        <taxon>Eukaryota</taxon>
        <taxon>Fungi</taxon>
        <taxon>Dikarya</taxon>
        <taxon>Ascomycota</taxon>
        <taxon>Pezizomycotina</taxon>
        <taxon>Leotiomycetes</taxon>
        <taxon>Helotiales</taxon>
        <taxon>Ploettnerulaceae</taxon>
        <taxon>Rhynchosporium</taxon>
    </lineage>
</organism>
<keyword evidence="3" id="KW-1185">Reference proteome</keyword>
<gene>
    <name evidence="2" type="ORF">RSE6_08601</name>
</gene>
<dbReference type="EMBL" id="FJVC01000317">
    <property type="protein sequence ID" value="CZT47969.1"/>
    <property type="molecule type" value="Genomic_DNA"/>
</dbReference>
<feature type="region of interest" description="Disordered" evidence="1">
    <location>
        <begin position="381"/>
        <end position="432"/>
    </location>
</feature>
<evidence type="ECO:0000256" key="1">
    <source>
        <dbReference type="SAM" id="MobiDB-lite"/>
    </source>
</evidence>
<feature type="compositionally biased region" description="Acidic residues" evidence="1">
    <location>
        <begin position="264"/>
        <end position="273"/>
    </location>
</feature>
<feature type="compositionally biased region" description="Polar residues" evidence="1">
    <location>
        <begin position="12"/>
        <end position="24"/>
    </location>
</feature>
<protein>
    <recommendedName>
        <fullName evidence="4">CUE domain-containing protein</fullName>
    </recommendedName>
</protein>
<evidence type="ECO:0008006" key="4">
    <source>
        <dbReference type="Google" id="ProtNLM"/>
    </source>
</evidence>
<feature type="compositionally biased region" description="Polar residues" evidence="1">
    <location>
        <begin position="180"/>
        <end position="197"/>
    </location>
</feature>
<feature type="region of interest" description="Disordered" evidence="1">
    <location>
        <begin position="1"/>
        <end position="24"/>
    </location>
</feature>
<evidence type="ECO:0000313" key="2">
    <source>
        <dbReference type="EMBL" id="CZT47969.1"/>
    </source>
</evidence>
<feature type="region of interest" description="Disordered" evidence="1">
    <location>
        <begin position="237"/>
        <end position="338"/>
    </location>
</feature>
<proteinExistence type="predicted"/>
<sequence length="697" mass="77149">MDQARPWPYGRGSSSNTSAFNNSPGSRITAKLSASIDSLYLILGGNTGKDEIETALKIAGGNADFAYDILITSPKPEHRDQQKMIEDHAVLSGVSDMANRDDVCEIIRVLPLQSSRYILAMYNHCRQNKQDTISRILDDYAITTKESNKPEGSGMGKGKGKDAITEDRAVKSELLPEQFSECNPFTATPRASSSESENLPAFTPGSSFGSSSQSPKQAIAMRPAAKGFNELADNLEVPATKVETDSDEDYQSDIDMNNVKNELENNEEEEDDIYGLSAKDRAAGSESGSEATLAASDSDVEDNTPDAARGNGEGDVNMTLETSNREEETEVELSDKDKQAFLKELFPKASRNEIARELTLNEENMEAAAADLEIQFGLGGSEAGEQERSVSPGIGPSRAKKPENHKRRSAAMDEGRQSKRVRCDKNDEGEDTDELDAADKWVLKLLHSESGIQIELDSGVHPCKITDNFLRYIPGFRIWLDENPARAGVDRTMKVSEVSLETFNLAMQWAVCSTGRLTRTQRRSKTIEVTAFVDLAIFASTVNLSLGKASATFMTKLKALLVKHRDALKGVHIRKAFRNLEPGHQVCNLLVQASIRPYAEFQNSGDDRNMIAGSGSESESESESDADLNPAQRAAYRRARFCFNSELKKFEVYRTQLLDEFHHVWWGRINHNYKHSRKHLCSRTSLTDPLTDESFEI</sequence>
<name>A0A1E1MFV1_RHYSE</name>
<feature type="region of interest" description="Disordered" evidence="1">
    <location>
        <begin position="606"/>
        <end position="629"/>
    </location>
</feature>